<proteinExistence type="predicted"/>
<feature type="compositionally biased region" description="Basic residues" evidence="3">
    <location>
        <begin position="24"/>
        <end position="37"/>
    </location>
</feature>
<protein>
    <submittedName>
        <fullName evidence="6">DNA polymerase epsilon subunit 4</fullName>
    </submittedName>
</protein>
<reference evidence="5" key="1">
    <citation type="journal article" date="2014" name="Nat. Commun.">
        <title>The emerging biofuel crop Camelina sativa retains a highly undifferentiated hexaploid genome structure.</title>
        <authorList>
            <person name="Kagale S."/>
            <person name="Koh C."/>
            <person name="Nixon J."/>
            <person name="Bollina V."/>
            <person name="Clarke W.E."/>
            <person name="Tuteja R."/>
            <person name="Spillane C."/>
            <person name="Robinson S.J."/>
            <person name="Links M.G."/>
            <person name="Clarke C."/>
            <person name="Higgins E.E."/>
            <person name="Huebert T."/>
            <person name="Sharpe A.G."/>
            <person name="Parkin I.A."/>
        </authorList>
    </citation>
    <scope>NUCLEOTIDE SEQUENCE [LARGE SCALE GENOMIC DNA]</scope>
    <source>
        <strain evidence="5">cv. DH55</strain>
    </source>
</reference>
<dbReference type="CDD" id="cd22924">
    <property type="entry name" value="HFD_CHRAC1-like"/>
    <property type="match status" value="1"/>
</dbReference>
<dbReference type="InterPro" id="IPR003958">
    <property type="entry name" value="CBFA_NFYB_domain"/>
</dbReference>
<keyword evidence="5" id="KW-1185">Reference proteome</keyword>
<dbReference type="InterPro" id="IPR009072">
    <property type="entry name" value="Histone-fold"/>
</dbReference>
<keyword evidence="2" id="KW-0539">Nucleus</keyword>
<feature type="compositionally biased region" description="Basic residues" evidence="3">
    <location>
        <begin position="1"/>
        <end position="11"/>
    </location>
</feature>
<evidence type="ECO:0000256" key="3">
    <source>
        <dbReference type="SAM" id="MobiDB-lite"/>
    </source>
</evidence>
<sequence>MVSSKKPKEKKAKSDAVNKTGGGRSKRSSGSRTKKASNKVNIVKKEAEIHEISDSSSSDSVEEEAIRSDAPKKSNGAVSKGRNGKRGGGGNPTKTSKNREEDDGGVEDAKMFRFPMNRIRRIMRSDNSAPQIMQDAVFLVNKATEMFIERFSEEAYESSVQDKKKFIHYKHLSSVVSNDERYEFLADYVPEKLKADVALEEWEKGMTDAG</sequence>
<name>A0ABM0WSL5_CAMSA</name>
<feature type="domain" description="Transcription factor CBF/NF-Y/archaeal histone" evidence="4">
    <location>
        <begin position="113"/>
        <end position="176"/>
    </location>
</feature>
<dbReference type="InterPro" id="IPR050568">
    <property type="entry name" value="Transcr_DNA_Rep_Reg"/>
</dbReference>
<dbReference type="Pfam" id="PF00808">
    <property type="entry name" value="CBFD_NFYB_HMF"/>
    <property type="match status" value="1"/>
</dbReference>
<organism evidence="5 6">
    <name type="scientific">Camelina sativa</name>
    <name type="common">False flax</name>
    <name type="synonym">Myagrum sativum</name>
    <dbReference type="NCBI Taxonomy" id="90675"/>
    <lineage>
        <taxon>Eukaryota</taxon>
        <taxon>Viridiplantae</taxon>
        <taxon>Streptophyta</taxon>
        <taxon>Embryophyta</taxon>
        <taxon>Tracheophyta</taxon>
        <taxon>Spermatophyta</taxon>
        <taxon>Magnoliopsida</taxon>
        <taxon>eudicotyledons</taxon>
        <taxon>Gunneridae</taxon>
        <taxon>Pentapetalae</taxon>
        <taxon>rosids</taxon>
        <taxon>malvids</taxon>
        <taxon>Brassicales</taxon>
        <taxon>Brassicaceae</taxon>
        <taxon>Camelineae</taxon>
        <taxon>Camelina</taxon>
    </lineage>
</organism>
<evidence type="ECO:0000256" key="2">
    <source>
        <dbReference type="ARBA" id="ARBA00023242"/>
    </source>
</evidence>
<reference evidence="6" key="2">
    <citation type="submission" date="2025-08" db="UniProtKB">
        <authorList>
            <consortium name="RefSeq"/>
        </authorList>
    </citation>
    <scope>IDENTIFICATION</scope>
    <source>
        <tissue evidence="6">Leaf</tissue>
    </source>
</reference>
<feature type="compositionally biased region" description="Basic and acidic residues" evidence="3">
    <location>
        <begin position="43"/>
        <end position="53"/>
    </location>
</feature>
<evidence type="ECO:0000259" key="4">
    <source>
        <dbReference type="Pfam" id="PF00808"/>
    </source>
</evidence>
<feature type="region of interest" description="Disordered" evidence="3">
    <location>
        <begin position="1"/>
        <end position="108"/>
    </location>
</feature>
<evidence type="ECO:0000256" key="1">
    <source>
        <dbReference type="ARBA" id="ARBA00004123"/>
    </source>
</evidence>
<gene>
    <name evidence="6" type="primary">LOC104754976</name>
</gene>
<dbReference type="Gene3D" id="1.10.20.10">
    <property type="entry name" value="Histone, subunit A"/>
    <property type="match status" value="1"/>
</dbReference>
<dbReference type="RefSeq" id="XP_010475580.1">
    <property type="nucleotide sequence ID" value="XM_010477278.2"/>
</dbReference>
<evidence type="ECO:0000313" key="5">
    <source>
        <dbReference type="Proteomes" id="UP000694864"/>
    </source>
</evidence>
<dbReference type="PANTHER" id="PTHR10252:SF93">
    <property type="entry name" value="DNA POLYMERASE II SUBUNIT B3-1"/>
    <property type="match status" value="1"/>
</dbReference>
<dbReference type="GeneID" id="104754976"/>
<comment type="subcellular location">
    <subcellularLocation>
        <location evidence="1">Nucleus</location>
    </subcellularLocation>
</comment>
<evidence type="ECO:0000313" key="6">
    <source>
        <dbReference type="RefSeq" id="XP_010475580.1"/>
    </source>
</evidence>
<accession>A0ABM0WSL5</accession>
<dbReference type="Proteomes" id="UP000694864">
    <property type="component" value="Chromosome 17"/>
</dbReference>
<dbReference type="PANTHER" id="PTHR10252">
    <property type="entry name" value="HISTONE-LIKE TRANSCRIPTION FACTOR CCAAT-RELATED"/>
    <property type="match status" value="1"/>
</dbReference>
<dbReference type="SUPFAM" id="SSF47113">
    <property type="entry name" value="Histone-fold"/>
    <property type="match status" value="1"/>
</dbReference>